<protein>
    <recommendedName>
        <fullName evidence="2">Putative pyrophosphorylase ModD</fullName>
    </recommendedName>
</protein>
<organism evidence="7 8">
    <name type="scientific">Hafnia alvei</name>
    <dbReference type="NCBI Taxonomy" id="569"/>
    <lineage>
        <taxon>Bacteria</taxon>
        <taxon>Pseudomonadati</taxon>
        <taxon>Pseudomonadota</taxon>
        <taxon>Gammaproteobacteria</taxon>
        <taxon>Enterobacterales</taxon>
        <taxon>Hafniaceae</taxon>
        <taxon>Hafnia</taxon>
    </lineage>
</organism>
<dbReference type="PANTHER" id="PTHR32179">
    <property type="entry name" value="NICOTINATE-NUCLEOTIDE PYROPHOSPHORYLASE [CARBOXYLATING]"/>
    <property type="match status" value="1"/>
</dbReference>
<dbReference type="PANTHER" id="PTHR32179:SF4">
    <property type="entry name" value="PYROPHOSPHORYLASE MODD-RELATED"/>
    <property type="match status" value="1"/>
</dbReference>
<evidence type="ECO:0000256" key="2">
    <source>
        <dbReference type="ARBA" id="ARBA00019205"/>
    </source>
</evidence>
<dbReference type="GO" id="GO:0005737">
    <property type="term" value="C:cytoplasm"/>
    <property type="evidence" value="ECO:0007669"/>
    <property type="project" value="TreeGrafter"/>
</dbReference>
<comment type="similarity">
    <text evidence="1">Belongs to the NadC/ModD family.</text>
</comment>
<reference evidence="7 8" key="1">
    <citation type="submission" date="2018-06" db="EMBL/GenBank/DDBJ databases">
        <authorList>
            <consortium name="Pathogen Informatics"/>
            <person name="Doyle S."/>
        </authorList>
    </citation>
    <scope>NUCLEOTIDE SEQUENCE [LARGE SCALE GENOMIC DNA]</scope>
    <source>
        <strain evidence="7 8">NCTC8105</strain>
    </source>
</reference>
<dbReference type="NCBIfam" id="TIGR01334">
    <property type="entry name" value="modD"/>
    <property type="match status" value="1"/>
</dbReference>
<evidence type="ECO:0000256" key="3">
    <source>
        <dbReference type="ARBA" id="ARBA00022676"/>
    </source>
</evidence>
<dbReference type="Gene3D" id="3.90.1170.20">
    <property type="entry name" value="Quinolinate phosphoribosyl transferase, N-terminal domain"/>
    <property type="match status" value="1"/>
</dbReference>
<dbReference type="SUPFAM" id="SSF54675">
    <property type="entry name" value="Nicotinate/Quinolinate PRTase N-terminal domain-like"/>
    <property type="match status" value="1"/>
</dbReference>
<dbReference type="InterPro" id="IPR006242">
    <property type="entry name" value="ModD"/>
</dbReference>
<dbReference type="GO" id="GO:0009435">
    <property type="term" value="P:NAD+ biosynthetic process"/>
    <property type="evidence" value="ECO:0007669"/>
    <property type="project" value="InterPro"/>
</dbReference>
<sequence length="452" mass="50370">MQLDNVTLLRRAWEDDWSDLPQCDIAVASRSTLVGDLRSAMQKLHQQARLRVYTTHTVSPSFVNAEVQRVIGRPVIELPNYIYAVNVLYQMGIHARVDFITGPNCQGNTDTFERFYESTSWSLGTLNDEEQQRLFDYYTHQQKHGLTIASPTRDWALVSWEKKTSPQGGAMIFIPDAQLDQWLMDDIQGGDLTTRALNIGARKGSMRFHHRQGGCISGIDTARRMLLRLGLEVEQHLHDGEIAEADACLLTAQGRADALHQGWKAVQNLLEWSCGVSDYVYQMRQVLQRYSPQGKIACTRKTIPGTHLLAMQAVIAAGGIIHRAGCGETILLFTNHRRFCPSPDNWQSIIATLRQQAPEKTIIVEADTVDEAKQALLGMPDIVQLDKFSPDDIVALKAYAQRFSPHCRLSLAGGITLATIDKFAQTGISLLVTSAPYYAPPADIKVRLGASD</sequence>
<evidence type="ECO:0000256" key="4">
    <source>
        <dbReference type="ARBA" id="ARBA00022679"/>
    </source>
</evidence>
<evidence type="ECO:0000313" key="8">
    <source>
        <dbReference type="Proteomes" id="UP000254821"/>
    </source>
</evidence>
<feature type="domain" description="Quinolinate phosphoribosyl transferase N-terminal" evidence="6">
    <location>
        <begin position="191"/>
        <end position="274"/>
    </location>
</feature>
<dbReference type="Gene3D" id="3.20.20.70">
    <property type="entry name" value="Aldolase class I"/>
    <property type="match status" value="1"/>
</dbReference>
<name>A0A377PQE3_HAFAL</name>
<dbReference type="EMBL" id="UGHP01000001">
    <property type="protein sequence ID" value="STQ82181.1"/>
    <property type="molecule type" value="Genomic_DNA"/>
</dbReference>
<dbReference type="SUPFAM" id="SSF51690">
    <property type="entry name" value="Nicotinate/Quinolinate PRTase C-terminal domain-like"/>
    <property type="match status" value="1"/>
</dbReference>
<evidence type="ECO:0000259" key="6">
    <source>
        <dbReference type="Pfam" id="PF02749"/>
    </source>
</evidence>
<dbReference type="GO" id="GO:0004514">
    <property type="term" value="F:nicotinate-nucleotide diphosphorylase (carboxylating) activity"/>
    <property type="evidence" value="ECO:0007669"/>
    <property type="project" value="InterPro"/>
</dbReference>
<dbReference type="InterPro" id="IPR036068">
    <property type="entry name" value="Nicotinate_pribotase-like_C"/>
</dbReference>
<gene>
    <name evidence="7" type="primary">nadC_2</name>
    <name evidence="7" type="ORF">NCTC8105_04390</name>
</gene>
<dbReference type="InterPro" id="IPR013785">
    <property type="entry name" value="Aldolase_TIM"/>
</dbReference>
<dbReference type="CDD" id="cd01573">
    <property type="entry name" value="modD_like"/>
    <property type="match status" value="1"/>
</dbReference>
<proteinExistence type="inferred from homology"/>
<dbReference type="InterPro" id="IPR027277">
    <property type="entry name" value="NadC/ModD"/>
</dbReference>
<evidence type="ECO:0000259" key="5">
    <source>
        <dbReference type="Pfam" id="PF01729"/>
    </source>
</evidence>
<keyword evidence="4 7" id="KW-0808">Transferase</keyword>
<dbReference type="AlphaFoldDB" id="A0A377PQE3"/>
<dbReference type="FunFam" id="3.20.20.70:FF:000030">
    <property type="entry name" value="Nicotinate-nucleotide pyrophosphorylase, carboxylating"/>
    <property type="match status" value="1"/>
</dbReference>
<dbReference type="InterPro" id="IPR022412">
    <property type="entry name" value="Quinolinate_PRibosylTrfase_N"/>
</dbReference>
<dbReference type="Pfam" id="PF02749">
    <property type="entry name" value="QRPTase_N"/>
    <property type="match status" value="1"/>
</dbReference>
<dbReference type="Proteomes" id="UP000254821">
    <property type="component" value="Unassembled WGS sequence"/>
</dbReference>
<evidence type="ECO:0000256" key="1">
    <source>
        <dbReference type="ARBA" id="ARBA00009400"/>
    </source>
</evidence>
<dbReference type="GO" id="GO:0034213">
    <property type="term" value="P:quinolinate catabolic process"/>
    <property type="evidence" value="ECO:0007669"/>
    <property type="project" value="TreeGrafter"/>
</dbReference>
<keyword evidence="3 7" id="KW-0328">Glycosyltransferase</keyword>
<dbReference type="InterPro" id="IPR002638">
    <property type="entry name" value="Quinolinate_PRibosylTrfase_C"/>
</dbReference>
<dbReference type="InterPro" id="IPR037128">
    <property type="entry name" value="Quinolinate_PRibosylTase_N_sf"/>
</dbReference>
<accession>A0A377PQE3</accession>
<evidence type="ECO:0000313" key="7">
    <source>
        <dbReference type="EMBL" id="STQ82181.1"/>
    </source>
</evidence>
<feature type="domain" description="Quinolinate phosphoribosyl transferase C-terminal" evidence="5">
    <location>
        <begin position="282"/>
        <end position="446"/>
    </location>
</feature>
<dbReference type="Pfam" id="PF01729">
    <property type="entry name" value="QRPTase_C"/>
    <property type="match status" value="1"/>
</dbReference>